<dbReference type="EMBL" id="JAHDVG010000465">
    <property type="protein sequence ID" value="KAH1184221.1"/>
    <property type="molecule type" value="Genomic_DNA"/>
</dbReference>
<evidence type="ECO:0000256" key="1">
    <source>
        <dbReference type="SAM" id="MobiDB-lite"/>
    </source>
</evidence>
<evidence type="ECO:0000313" key="4">
    <source>
        <dbReference type="Proteomes" id="UP000827986"/>
    </source>
</evidence>
<evidence type="ECO:0000313" key="3">
    <source>
        <dbReference type="EMBL" id="KAH1184221.1"/>
    </source>
</evidence>
<sequence length="308" mass="33576">MPQVFLFCFLCPPAALQLSPTDFAAQAQEEDAEVGVEGTRRAMHPSWSPAAALPGRPTPAARPAPRGPSHPLPSCTTPAPHPRLPGPASPAARSRFPGSASPAAQSRFPGRPVPLPWLRFPGRPVWPPGPASLAARSRFPSRPVPLTRLRFPGCLAPGPRPRFPGRPARLPRPPGSSPVPASPAARREGRGVRGWGGEWIGVGILAAHHWVWAVSHSRGSLLGLLPCIRRPSIFSLTILGKSIVLYTEKYGMFISISIQHRTCLAIQLQYLPLSFPEFDQNNPSFKPRFKLFKLWQKYLVDQCRADSP</sequence>
<feature type="chain" id="PRO_5039324428" evidence="2">
    <location>
        <begin position="17"/>
        <end position="308"/>
    </location>
</feature>
<keyword evidence="2" id="KW-0732">Signal</keyword>
<feature type="region of interest" description="Disordered" evidence="1">
    <location>
        <begin position="157"/>
        <end position="191"/>
    </location>
</feature>
<accession>A0A9D3XRG4</accession>
<comment type="caution">
    <text evidence="3">The sequence shown here is derived from an EMBL/GenBank/DDBJ whole genome shotgun (WGS) entry which is preliminary data.</text>
</comment>
<protein>
    <submittedName>
        <fullName evidence="3">Uncharacterized protein</fullName>
    </submittedName>
</protein>
<keyword evidence="4" id="KW-1185">Reference proteome</keyword>
<gene>
    <name evidence="3" type="ORF">KIL84_014837</name>
</gene>
<feature type="signal peptide" evidence="2">
    <location>
        <begin position="1"/>
        <end position="16"/>
    </location>
</feature>
<proteinExistence type="predicted"/>
<name>A0A9D3XRG4_9SAUR</name>
<feature type="compositionally biased region" description="Pro residues" evidence="1">
    <location>
        <begin position="158"/>
        <end position="181"/>
    </location>
</feature>
<feature type="compositionally biased region" description="Pro residues" evidence="1">
    <location>
        <begin position="56"/>
        <end position="71"/>
    </location>
</feature>
<dbReference type="Proteomes" id="UP000827986">
    <property type="component" value="Unassembled WGS sequence"/>
</dbReference>
<reference evidence="3" key="1">
    <citation type="submission" date="2021-09" db="EMBL/GenBank/DDBJ databases">
        <title>The genome of Mauremys mutica provides insights into the evolution of semi-aquatic lifestyle.</title>
        <authorList>
            <person name="Gong S."/>
            <person name="Gao Y."/>
        </authorList>
    </citation>
    <scope>NUCLEOTIDE SEQUENCE</scope>
    <source>
        <strain evidence="3">MM-2020</strain>
        <tissue evidence="3">Muscle</tissue>
    </source>
</reference>
<evidence type="ECO:0000256" key="2">
    <source>
        <dbReference type="SAM" id="SignalP"/>
    </source>
</evidence>
<feature type="compositionally biased region" description="Pro residues" evidence="1">
    <location>
        <begin position="79"/>
        <end position="88"/>
    </location>
</feature>
<dbReference type="AlphaFoldDB" id="A0A9D3XRG4"/>
<feature type="region of interest" description="Disordered" evidence="1">
    <location>
        <begin position="28"/>
        <end position="110"/>
    </location>
</feature>
<organism evidence="3 4">
    <name type="scientific">Mauremys mutica</name>
    <name type="common">yellowpond turtle</name>
    <dbReference type="NCBI Taxonomy" id="74926"/>
    <lineage>
        <taxon>Eukaryota</taxon>
        <taxon>Metazoa</taxon>
        <taxon>Chordata</taxon>
        <taxon>Craniata</taxon>
        <taxon>Vertebrata</taxon>
        <taxon>Euteleostomi</taxon>
        <taxon>Archelosauria</taxon>
        <taxon>Testudinata</taxon>
        <taxon>Testudines</taxon>
        <taxon>Cryptodira</taxon>
        <taxon>Durocryptodira</taxon>
        <taxon>Testudinoidea</taxon>
        <taxon>Geoemydidae</taxon>
        <taxon>Geoemydinae</taxon>
        <taxon>Mauremys</taxon>
    </lineage>
</organism>